<name>A0ABQ2ZE19_9ACTN</name>
<gene>
    <name evidence="4 9" type="primary">proC</name>
    <name evidence="9" type="ORF">GCM10010324_68920</name>
</gene>
<accession>A0ABQ2ZE19</accession>
<keyword evidence="10" id="KW-1185">Reference proteome</keyword>
<dbReference type="InterPro" id="IPR036291">
    <property type="entry name" value="NAD(P)-bd_dom_sf"/>
</dbReference>
<sequence length="306" mass="31954">MAEEVVAQEHEASVASVESVESRATEVSAASAASPVSVAQKVAVLGTGKIGEALLSGMIRAGWSTDDLLVTARRPERAAALRARYGVETVTNAEAAKSADTLILAVKPQDMAALLDELAPHLPADRLVISAAAGVPTSFFEERLPGGNPVVRVMPNTPVLVDEGMSVISAGTHATEDHLLRTEAIFKPVGKTLRVPESQQDAATALSGSGPAYFYFLVEAMTDAGILLGLPRDKAHDLIVQAAIGAAVMLRDSGEHPVKLREAVTSPAGTTINAIRELEKHGVRHALIAALEAARDRSRELASGEG</sequence>
<dbReference type="Pfam" id="PF03807">
    <property type="entry name" value="F420_oxidored"/>
    <property type="match status" value="1"/>
</dbReference>
<proteinExistence type="inferred from homology"/>
<evidence type="ECO:0000259" key="8">
    <source>
        <dbReference type="Pfam" id="PF14748"/>
    </source>
</evidence>
<evidence type="ECO:0000259" key="7">
    <source>
        <dbReference type="Pfam" id="PF03807"/>
    </source>
</evidence>
<comment type="function">
    <text evidence="4">Catalyzes the reduction of 1-pyrroline-5-carboxylate (PCA) to L-proline.</text>
</comment>
<evidence type="ECO:0000256" key="2">
    <source>
        <dbReference type="ARBA" id="ARBA00022857"/>
    </source>
</evidence>
<evidence type="ECO:0000256" key="6">
    <source>
        <dbReference type="RuleBase" id="RU003903"/>
    </source>
</evidence>
<keyword evidence="4 6" id="KW-0028">Amino-acid biosynthesis</keyword>
<reference evidence="10" key="1">
    <citation type="journal article" date="2019" name="Int. J. Syst. Evol. Microbiol.">
        <title>The Global Catalogue of Microorganisms (GCM) 10K type strain sequencing project: providing services to taxonomists for standard genome sequencing and annotation.</title>
        <authorList>
            <consortium name="The Broad Institute Genomics Platform"/>
            <consortium name="The Broad Institute Genome Sequencing Center for Infectious Disease"/>
            <person name="Wu L."/>
            <person name="Ma J."/>
        </authorList>
    </citation>
    <scope>NUCLEOTIDE SEQUENCE [LARGE SCALE GENOMIC DNA]</scope>
    <source>
        <strain evidence="10">JCM 4586</strain>
    </source>
</reference>
<evidence type="ECO:0000256" key="1">
    <source>
        <dbReference type="ARBA" id="ARBA00005525"/>
    </source>
</evidence>
<evidence type="ECO:0000256" key="4">
    <source>
        <dbReference type="HAMAP-Rule" id="MF_01925"/>
    </source>
</evidence>
<dbReference type="InterPro" id="IPR029036">
    <property type="entry name" value="P5CR_dimer"/>
</dbReference>
<feature type="domain" description="Pyrroline-5-carboxylate reductase catalytic N-terminal" evidence="7">
    <location>
        <begin position="41"/>
        <end position="134"/>
    </location>
</feature>
<keyword evidence="4" id="KW-0963">Cytoplasm</keyword>
<comment type="similarity">
    <text evidence="1 4 6">Belongs to the pyrroline-5-carboxylate reductase family.</text>
</comment>
<dbReference type="InterPro" id="IPR028939">
    <property type="entry name" value="P5C_Rdtase_cat_N"/>
</dbReference>
<comment type="pathway">
    <text evidence="4 6">Amino-acid biosynthesis; L-proline biosynthesis; L-proline from L-glutamate 5-semialdehyde: step 1/1.</text>
</comment>
<dbReference type="InterPro" id="IPR053790">
    <property type="entry name" value="P5CR-like_CS"/>
</dbReference>
<dbReference type="Gene3D" id="1.10.3730.10">
    <property type="entry name" value="ProC C-terminal domain-like"/>
    <property type="match status" value="1"/>
</dbReference>
<comment type="catalytic activity">
    <reaction evidence="4 6">
        <text>L-proline + NADP(+) = (S)-1-pyrroline-5-carboxylate + NADPH + 2 H(+)</text>
        <dbReference type="Rhea" id="RHEA:14109"/>
        <dbReference type="ChEBI" id="CHEBI:15378"/>
        <dbReference type="ChEBI" id="CHEBI:17388"/>
        <dbReference type="ChEBI" id="CHEBI:57783"/>
        <dbReference type="ChEBI" id="CHEBI:58349"/>
        <dbReference type="ChEBI" id="CHEBI:60039"/>
        <dbReference type="EC" id="1.5.1.2"/>
    </reaction>
</comment>
<dbReference type="Proteomes" id="UP000659223">
    <property type="component" value="Unassembled WGS sequence"/>
</dbReference>
<comment type="caution">
    <text evidence="9">The sequence shown here is derived from an EMBL/GenBank/DDBJ whole genome shotgun (WGS) entry which is preliminary data.</text>
</comment>
<dbReference type="PANTHER" id="PTHR11645:SF0">
    <property type="entry name" value="PYRROLINE-5-CARBOXYLATE REDUCTASE 3"/>
    <property type="match status" value="1"/>
</dbReference>
<dbReference type="Pfam" id="PF14748">
    <property type="entry name" value="P5CR_dimer"/>
    <property type="match status" value="1"/>
</dbReference>
<feature type="domain" description="Pyrroline-5-carboxylate reductase dimerisation" evidence="8">
    <location>
        <begin position="197"/>
        <end position="301"/>
    </location>
</feature>
<dbReference type="HAMAP" id="MF_01925">
    <property type="entry name" value="P5C_reductase"/>
    <property type="match status" value="1"/>
</dbReference>
<keyword evidence="2 4" id="KW-0521">NADP</keyword>
<comment type="catalytic activity">
    <reaction evidence="4">
        <text>L-proline + NAD(+) = (S)-1-pyrroline-5-carboxylate + NADH + 2 H(+)</text>
        <dbReference type="Rhea" id="RHEA:14105"/>
        <dbReference type="ChEBI" id="CHEBI:15378"/>
        <dbReference type="ChEBI" id="CHEBI:17388"/>
        <dbReference type="ChEBI" id="CHEBI:57540"/>
        <dbReference type="ChEBI" id="CHEBI:57945"/>
        <dbReference type="ChEBI" id="CHEBI:60039"/>
        <dbReference type="EC" id="1.5.1.2"/>
    </reaction>
</comment>
<comment type="subcellular location">
    <subcellularLocation>
        <location evidence="4">Cytoplasm</location>
    </subcellularLocation>
</comment>
<dbReference type="EMBL" id="BMUT01000031">
    <property type="protein sequence ID" value="GGY12470.1"/>
    <property type="molecule type" value="Genomic_DNA"/>
</dbReference>
<dbReference type="PROSITE" id="PS00521">
    <property type="entry name" value="P5CR"/>
    <property type="match status" value="1"/>
</dbReference>
<dbReference type="InterPro" id="IPR008927">
    <property type="entry name" value="6-PGluconate_DH-like_C_sf"/>
</dbReference>
<dbReference type="Gene3D" id="3.40.50.720">
    <property type="entry name" value="NAD(P)-binding Rossmann-like Domain"/>
    <property type="match status" value="1"/>
</dbReference>
<dbReference type="InterPro" id="IPR000304">
    <property type="entry name" value="Pyrroline-COOH_reductase"/>
</dbReference>
<dbReference type="SUPFAM" id="SSF48179">
    <property type="entry name" value="6-phosphogluconate dehydrogenase C-terminal domain-like"/>
    <property type="match status" value="1"/>
</dbReference>
<keyword evidence="3 4" id="KW-0560">Oxidoreductase</keyword>
<dbReference type="EC" id="1.5.1.2" evidence="4 5"/>
<protein>
    <recommendedName>
        <fullName evidence="4 5">Pyrroline-5-carboxylate reductase</fullName>
        <shortName evidence="4">P5C reductase</shortName>
        <shortName evidence="4">P5CR</shortName>
        <ecNumber evidence="4 5">1.5.1.2</ecNumber>
    </recommendedName>
    <alternativeName>
        <fullName evidence="4">PCA reductase</fullName>
    </alternativeName>
</protein>
<evidence type="ECO:0000313" key="10">
    <source>
        <dbReference type="Proteomes" id="UP000659223"/>
    </source>
</evidence>
<evidence type="ECO:0000256" key="3">
    <source>
        <dbReference type="ARBA" id="ARBA00023002"/>
    </source>
</evidence>
<dbReference type="SUPFAM" id="SSF51735">
    <property type="entry name" value="NAD(P)-binding Rossmann-fold domains"/>
    <property type="match status" value="1"/>
</dbReference>
<evidence type="ECO:0000313" key="9">
    <source>
        <dbReference type="EMBL" id="GGY12470.1"/>
    </source>
</evidence>
<dbReference type="NCBIfam" id="TIGR00112">
    <property type="entry name" value="proC"/>
    <property type="match status" value="1"/>
</dbReference>
<organism evidence="9 10">
    <name type="scientific">Streptomyces hiroshimensis</name>
    <dbReference type="NCBI Taxonomy" id="66424"/>
    <lineage>
        <taxon>Bacteria</taxon>
        <taxon>Bacillati</taxon>
        <taxon>Actinomycetota</taxon>
        <taxon>Actinomycetes</taxon>
        <taxon>Kitasatosporales</taxon>
        <taxon>Streptomycetaceae</taxon>
        <taxon>Streptomyces</taxon>
    </lineage>
</organism>
<keyword evidence="4 6" id="KW-0641">Proline biosynthesis</keyword>
<dbReference type="PANTHER" id="PTHR11645">
    <property type="entry name" value="PYRROLINE-5-CARBOXYLATE REDUCTASE"/>
    <property type="match status" value="1"/>
</dbReference>
<dbReference type="PIRSF" id="PIRSF000193">
    <property type="entry name" value="Pyrrol-5-carb_rd"/>
    <property type="match status" value="1"/>
</dbReference>
<evidence type="ECO:0000256" key="5">
    <source>
        <dbReference type="NCBIfam" id="TIGR00112"/>
    </source>
</evidence>